<dbReference type="Proteomes" id="UP000031675">
    <property type="component" value="Unassembled WGS sequence"/>
</dbReference>
<dbReference type="InterPro" id="IPR011576">
    <property type="entry name" value="Pyridox_Oxase_N"/>
</dbReference>
<dbReference type="PANTHER" id="PTHR35176">
    <property type="entry name" value="HEME OXYGENASE HI_0854-RELATED"/>
    <property type="match status" value="1"/>
</dbReference>
<gene>
    <name evidence="3" type="ORF">LP52_08355</name>
</gene>
<dbReference type="Gene3D" id="2.30.110.10">
    <property type="entry name" value="Electron Transport, Fmn-binding Protein, Chain A"/>
    <property type="match status" value="1"/>
</dbReference>
<organism evidence="3 4">
    <name type="scientific">Streptomonospora alba</name>
    <dbReference type="NCBI Taxonomy" id="183763"/>
    <lineage>
        <taxon>Bacteria</taxon>
        <taxon>Bacillati</taxon>
        <taxon>Actinomycetota</taxon>
        <taxon>Actinomycetes</taxon>
        <taxon>Streptosporangiales</taxon>
        <taxon>Nocardiopsidaceae</taxon>
        <taxon>Streptomonospora</taxon>
    </lineage>
</organism>
<dbReference type="STRING" id="183763.LP52_08355"/>
<evidence type="ECO:0000259" key="2">
    <source>
        <dbReference type="Pfam" id="PF01243"/>
    </source>
</evidence>
<protein>
    <submittedName>
        <fullName evidence="3">Pyridoxamine 5'-phosphate oxidase</fullName>
    </submittedName>
</protein>
<evidence type="ECO:0000313" key="3">
    <source>
        <dbReference type="EMBL" id="KIH99149.1"/>
    </source>
</evidence>
<comment type="caution">
    <text evidence="3">The sequence shown here is derived from an EMBL/GenBank/DDBJ whole genome shotgun (WGS) entry which is preliminary data.</text>
</comment>
<dbReference type="GO" id="GO:0016627">
    <property type="term" value="F:oxidoreductase activity, acting on the CH-CH group of donors"/>
    <property type="evidence" value="ECO:0007669"/>
    <property type="project" value="TreeGrafter"/>
</dbReference>
<dbReference type="OrthoDB" id="162914at2"/>
<keyword evidence="1" id="KW-0560">Oxidoreductase</keyword>
<dbReference type="InterPro" id="IPR019920">
    <property type="entry name" value="F420-binding_dom_put"/>
</dbReference>
<dbReference type="InterPro" id="IPR052019">
    <property type="entry name" value="F420H2_bilvrd_red/Heme_oxyg"/>
</dbReference>
<dbReference type="NCBIfam" id="TIGR03618">
    <property type="entry name" value="Rv1155_F420"/>
    <property type="match status" value="1"/>
</dbReference>
<reference evidence="4" key="1">
    <citation type="journal article" date="2015" name="Chem. Biol.">
        <title>Structure, bioactivity, and resistance mechanism of streptomonomicin, an unusual lasso Peptide from an understudied halophilic actinomycete.</title>
        <authorList>
            <person name="Metelev M."/>
            <person name="Tietz J.I."/>
            <person name="Melby J.O."/>
            <person name="Blair P.M."/>
            <person name="Zhu L."/>
            <person name="Livnat I."/>
            <person name="Severinov K."/>
            <person name="Mitchell D.A."/>
        </authorList>
    </citation>
    <scope>NUCLEOTIDE SEQUENCE [LARGE SCALE GENOMIC DNA]</scope>
    <source>
        <strain evidence="4">YIM 90003</strain>
    </source>
</reference>
<dbReference type="PANTHER" id="PTHR35176:SF6">
    <property type="entry name" value="HEME OXYGENASE HI_0854-RELATED"/>
    <property type="match status" value="1"/>
</dbReference>
<name>A0A0C2FIW9_9ACTN</name>
<proteinExistence type="predicted"/>
<dbReference type="GO" id="GO:0005829">
    <property type="term" value="C:cytosol"/>
    <property type="evidence" value="ECO:0007669"/>
    <property type="project" value="TreeGrafter"/>
</dbReference>
<accession>A0A0C2FIW9</accession>
<dbReference type="EMBL" id="JROO01000014">
    <property type="protein sequence ID" value="KIH99149.1"/>
    <property type="molecule type" value="Genomic_DNA"/>
</dbReference>
<dbReference type="SUPFAM" id="SSF50475">
    <property type="entry name" value="FMN-binding split barrel"/>
    <property type="match status" value="1"/>
</dbReference>
<dbReference type="InterPro" id="IPR012349">
    <property type="entry name" value="Split_barrel_FMN-bd"/>
</dbReference>
<dbReference type="RefSeq" id="WP_040272213.1">
    <property type="nucleotide sequence ID" value="NZ_JROO01000014.1"/>
</dbReference>
<evidence type="ECO:0000313" key="4">
    <source>
        <dbReference type="Proteomes" id="UP000031675"/>
    </source>
</evidence>
<dbReference type="AlphaFoldDB" id="A0A0C2FIW9"/>
<sequence>MGTIPADREDILHKPSFAHVATLGPRGEPQANPVWIDWDGAHVRFSQTRTRQKYRNVLRDDRISMSVQDPEDPYRYVEVRGRVESIEEDDGNAFIDHLAKRYLDEDHYPWAVPGEERIVISVRPEHATKQ</sequence>
<dbReference type="GO" id="GO:0070967">
    <property type="term" value="F:coenzyme F420 binding"/>
    <property type="evidence" value="ECO:0007669"/>
    <property type="project" value="TreeGrafter"/>
</dbReference>
<dbReference type="Pfam" id="PF01243">
    <property type="entry name" value="PNPOx_N"/>
    <property type="match status" value="1"/>
</dbReference>
<feature type="domain" description="Pyridoxamine 5'-phosphate oxidase N-terminal" evidence="2">
    <location>
        <begin position="9"/>
        <end position="126"/>
    </location>
</feature>
<keyword evidence="4" id="KW-1185">Reference proteome</keyword>
<evidence type="ECO:0000256" key="1">
    <source>
        <dbReference type="ARBA" id="ARBA00023002"/>
    </source>
</evidence>